<evidence type="ECO:0000256" key="2">
    <source>
        <dbReference type="HAMAP-Rule" id="MF_00048"/>
    </source>
</evidence>
<evidence type="ECO:0000256" key="1">
    <source>
        <dbReference type="ARBA" id="ARBA00006738"/>
    </source>
</evidence>
<dbReference type="InterPro" id="IPR003509">
    <property type="entry name" value="UPF0102_YraN-like"/>
</dbReference>
<dbReference type="PANTHER" id="PTHR34039:SF1">
    <property type="entry name" value="UPF0102 PROTEIN YRAN"/>
    <property type="match status" value="1"/>
</dbReference>
<protein>
    <recommendedName>
        <fullName evidence="2">UPF0102 protein UX39_C0008G0007</fullName>
    </recommendedName>
</protein>
<dbReference type="Gene3D" id="3.40.1350.10">
    <property type="match status" value="1"/>
</dbReference>
<dbReference type="HAMAP" id="MF_00048">
    <property type="entry name" value="UPF0102"/>
    <property type="match status" value="1"/>
</dbReference>
<proteinExistence type="inferred from homology"/>
<comment type="caution">
    <text evidence="3">The sequence shown here is derived from an EMBL/GenBank/DDBJ whole genome shotgun (WGS) entry which is preliminary data.</text>
</comment>
<dbReference type="InterPro" id="IPR011856">
    <property type="entry name" value="tRNA_endonuc-like_dom_sf"/>
</dbReference>
<reference evidence="3 4" key="1">
    <citation type="journal article" date="2015" name="Nature">
        <title>rRNA introns, odd ribosomes, and small enigmatic genomes across a large radiation of phyla.</title>
        <authorList>
            <person name="Brown C.T."/>
            <person name="Hug L.A."/>
            <person name="Thomas B.C."/>
            <person name="Sharon I."/>
            <person name="Castelle C.J."/>
            <person name="Singh A."/>
            <person name="Wilkins M.J."/>
            <person name="Williams K.H."/>
            <person name="Banfield J.F."/>
        </authorList>
    </citation>
    <scope>NUCLEOTIDE SEQUENCE [LARGE SCALE GENOMIC DNA]</scope>
</reference>
<evidence type="ECO:0000313" key="3">
    <source>
        <dbReference type="EMBL" id="KKU26544.1"/>
    </source>
</evidence>
<comment type="similarity">
    <text evidence="1 2">Belongs to the UPF0102 family.</text>
</comment>
<dbReference type="Proteomes" id="UP000034175">
    <property type="component" value="Unassembled WGS sequence"/>
</dbReference>
<dbReference type="InterPro" id="IPR011335">
    <property type="entry name" value="Restrct_endonuc-II-like"/>
</dbReference>
<dbReference type="AlphaFoldDB" id="A0A0G1P0W4"/>
<dbReference type="PANTHER" id="PTHR34039">
    <property type="entry name" value="UPF0102 PROTEIN YRAN"/>
    <property type="match status" value="1"/>
</dbReference>
<evidence type="ECO:0000313" key="4">
    <source>
        <dbReference type="Proteomes" id="UP000034175"/>
    </source>
</evidence>
<sequence>MKLELTQKQVIGNLGEDIAVRFLEGKGFEITERNYRKKFGEIDIVAKKEEIIHFVEVKTVSRDNLKDPVGQVEDKDNSNKPEDCYRPEDNIHLWKLKRLSRAIQVYLAEHKFGEEACWQFDVVTVLLDVKNKIARVKLLEDIIL</sequence>
<organism evidence="3 4">
    <name type="scientific">Candidatus Magasanikbacteria bacterium GW2011_GWA2_46_17</name>
    <dbReference type="NCBI Taxonomy" id="1619042"/>
    <lineage>
        <taxon>Bacteria</taxon>
        <taxon>Candidatus Magasanikiibacteriota</taxon>
    </lineage>
</organism>
<dbReference type="Pfam" id="PF02021">
    <property type="entry name" value="UPF0102"/>
    <property type="match status" value="1"/>
</dbReference>
<accession>A0A0G1P0W4</accession>
<dbReference type="EMBL" id="LCMA01000008">
    <property type="protein sequence ID" value="KKU26544.1"/>
    <property type="molecule type" value="Genomic_DNA"/>
</dbReference>
<dbReference type="GO" id="GO:0003676">
    <property type="term" value="F:nucleic acid binding"/>
    <property type="evidence" value="ECO:0007669"/>
    <property type="project" value="InterPro"/>
</dbReference>
<dbReference type="SUPFAM" id="SSF52980">
    <property type="entry name" value="Restriction endonuclease-like"/>
    <property type="match status" value="1"/>
</dbReference>
<gene>
    <name evidence="3" type="ORF">UX39_C0008G0007</name>
</gene>
<name>A0A0G1P0W4_9BACT</name>